<sequence>MSLSNFLNPDDENIVVEEEVTLRDVIPAQTMPQLEEDEDKEEAGPPAMIDQALKGLMCLLSFKEQEQGASSWSSRD</sequence>
<dbReference type="EMBL" id="CAJHIT010000010">
    <property type="protein sequence ID" value="CAD6506359.1"/>
    <property type="molecule type" value="Genomic_DNA"/>
</dbReference>
<dbReference type="AlphaFoldDB" id="A0A9W4D990"/>
<gene>
    <name evidence="1" type="ORF">BGTH12_LOCUS7717</name>
</gene>
<accession>A0A9W4D990</accession>
<organism evidence="1 2">
    <name type="scientific">Blumeria graminis f. sp. triticale</name>
    <dbReference type="NCBI Taxonomy" id="1689686"/>
    <lineage>
        <taxon>Eukaryota</taxon>
        <taxon>Fungi</taxon>
        <taxon>Dikarya</taxon>
        <taxon>Ascomycota</taxon>
        <taxon>Pezizomycotina</taxon>
        <taxon>Leotiomycetes</taxon>
        <taxon>Erysiphales</taxon>
        <taxon>Erysiphaceae</taxon>
        <taxon>Blumeria</taxon>
    </lineage>
</organism>
<evidence type="ECO:0000313" key="1">
    <source>
        <dbReference type="EMBL" id="CAD6506359.1"/>
    </source>
</evidence>
<dbReference type="Proteomes" id="UP000683417">
    <property type="component" value="Unassembled WGS sequence"/>
</dbReference>
<evidence type="ECO:0000313" key="2">
    <source>
        <dbReference type="Proteomes" id="UP000683417"/>
    </source>
</evidence>
<comment type="caution">
    <text evidence="1">The sequence shown here is derived from an EMBL/GenBank/DDBJ whole genome shotgun (WGS) entry which is preliminary data.</text>
</comment>
<protein>
    <submittedName>
        <fullName evidence="1">BgTH12-07285</fullName>
    </submittedName>
</protein>
<name>A0A9W4D990_BLUGR</name>
<reference evidence="1" key="1">
    <citation type="submission" date="2020-10" db="EMBL/GenBank/DDBJ databases">
        <authorList>
            <person name="Muller C M."/>
        </authorList>
    </citation>
    <scope>NUCLEOTIDE SEQUENCE</scope>
    <source>
        <strain evidence="1">THUN-12</strain>
    </source>
</reference>
<proteinExistence type="predicted"/>